<accession>A0A1I7ETW9</accession>
<keyword evidence="1" id="KW-1133">Transmembrane helix</keyword>
<evidence type="ECO:0000256" key="1">
    <source>
        <dbReference type="SAM" id="Phobius"/>
    </source>
</evidence>
<feature type="transmembrane region" description="Helical" evidence="1">
    <location>
        <begin position="117"/>
        <end position="138"/>
    </location>
</feature>
<evidence type="ECO:0000313" key="2">
    <source>
        <dbReference type="EMBL" id="SFU27360.1"/>
    </source>
</evidence>
<sequence length="233" mass="27746">MKVNQEQIAALYAFTRKHYVEFYDLQTELVDHLANAIEAQWEKNPEIPFEEALQIEFKKFGIFGFTEIVEQRQNALHKRYLKIIWQQFKSFFKLPKIIGSVGSVYLLYLVFRNYEKLTFVLWLLLLLHMVASFVYMIVQKQKQFKQKEDRKFIFKELIYTFGINSLVMQVPVQLFVFFDNSAEGVASLVGAFTMATLIVCYLLYTYITFFVIPKNAEKYLNEVYPEYKFMQQA</sequence>
<name>A0A1I7ETW9_9FLAO</name>
<feature type="transmembrane region" description="Helical" evidence="1">
    <location>
        <begin position="91"/>
        <end position="111"/>
    </location>
</feature>
<keyword evidence="3" id="KW-1185">Reference proteome</keyword>
<keyword evidence="1" id="KW-0812">Transmembrane</keyword>
<dbReference type="EMBL" id="FPBK01000001">
    <property type="protein sequence ID" value="SFU27360.1"/>
    <property type="molecule type" value="Genomic_DNA"/>
</dbReference>
<dbReference type="Proteomes" id="UP000199138">
    <property type="component" value="Unassembled WGS sequence"/>
</dbReference>
<feature type="transmembrane region" description="Helical" evidence="1">
    <location>
        <begin position="184"/>
        <end position="212"/>
    </location>
</feature>
<dbReference type="AlphaFoldDB" id="A0A1I7ETW9"/>
<protein>
    <submittedName>
        <fullName evidence="2">Uncharacterized protein</fullName>
    </submittedName>
</protein>
<keyword evidence="1" id="KW-0472">Membrane</keyword>
<dbReference type="RefSeq" id="WP_093021585.1">
    <property type="nucleotide sequence ID" value="NZ_FPBK01000001.1"/>
</dbReference>
<gene>
    <name evidence="2" type="ORF">SAMN05216480_101148</name>
</gene>
<reference evidence="3" key="1">
    <citation type="submission" date="2016-10" db="EMBL/GenBank/DDBJ databases">
        <authorList>
            <person name="Varghese N."/>
            <person name="Submissions S."/>
        </authorList>
    </citation>
    <scope>NUCLEOTIDE SEQUENCE [LARGE SCALE GENOMIC DNA]</scope>
    <source>
        <strain evidence="3">CGMCC 1.12333</strain>
    </source>
</reference>
<proteinExistence type="predicted"/>
<dbReference type="OrthoDB" id="662673at2"/>
<feature type="transmembrane region" description="Helical" evidence="1">
    <location>
        <begin position="158"/>
        <end position="178"/>
    </location>
</feature>
<evidence type="ECO:0000313" key="3">
    <source>
        <dbReference type="Proteomes" id="UP000199138"/>
    </source>
</evidence>
<organism evidence="2 3">
    <name type="scientific">Pustulibacterium marinum</name>
    <dbReference type="NCBI Taxonomy" id="1224947"/>
    <lineage>
        <taxon>Bacteria</taxon>
        <taxon>Pseudomonadati</taxon>
        <taxon>Bacteroidota</taxon>
        <taxon>Flavobacteriia</taxon>
        <taxon>Flavobacteriales</taxon>
        <taxon>Flavobacteriaceae</taxon>
        <taxon>Pustulibacterium</taxon>
    </lineage>
</organism>
<dbReference type="STRING" id="1224947.SAMN05216480_101148"/>